<dbReference type="Proteomes" id="UP000054408">
    <property type="component" value="Unassembled WGS sequence"/>
</dbReference>
<dbReference type="SMART" id="SM01139">
    <property type="entry name" value="Drf_FH3"/>
    <property type="match status" value="1"/>
</dbReference>
<dbReference type="InterPro" id="IPR010472">
    <property type="entry name" value="FH3_dom"/>
</dbReference>
<evidence type="ECO:0008006" key="8">
    <source>
        <dbReference type="Google" id="ProtNLM"/>
    </source>
</evidence>
<dbReference type="SUPFAM" id="SSF52540">
    <property type="entry name" value="P-loop containing nucleoside triphosphate hydrolases"/>
    <property type="match status" value="1"/>
</dbReference>
<dbReference type="GO" id="GO:0030036">
    <property type="term" value="P:actin cytoskeleton organization"/>
    <property type="evidence" value="ECO:0007669"/>
    <property type="project" value="InterPro"/>
</dbReference>
<protein>
    <recommendedName>
        <fullName evidence="8">FHA domain-containing protein</fullName>
    </recommendedName>
</protein>
<dbReference type="AlphaFoldDB" id="A0A0L0DE41"/>
<dbReference type="InterPro" id="IPR027417">
    <property type="entry name" value="P-loop_NTPase"/>
</dbReference>
<dbReference type="PANTHER" id="PTHR47102:SF2">
    <property type="entry name" value="PROTEIN BNI1"/>
    <property type="match status" value="1"/>
</dbReference>
<evidence type="ECO:0000313" key="6">
    <source>
        <dbReference type="EMBL" id="KNC50436.1"/>
    </source>
</evidence>
<dbReference type="PROSITE" id="PS51419">
    <property type="entry name" value="RAB"/>
    <property type="match status" value="1"/>
</dbReference>
<dbReference type="Gene3D" id="1.25.10.10">
    <property type="entry name" value="Leucine-rich Repeat Variant"/>
    <property type="match status" value="1"/>
</dbReference>
<dbReference type="GO" id="GO:0032153">
    <property type="term" value="C:cell division site"/>
    <property type="evidence" value="ECO:0007669"/>
    <property type="project" value="UniProtKB-ARBA"/>
</dbReference>
<dbReference type="SMART" id="SM00174">
    <property type="entry name" value="RHO"/>
    <property type="match status" value="1"/>
</dbReference>
<organism evidence="6 7">
    <name type="scientific">Thecamonas trahens ATCC 50062</name>
    <dbReference type="NCBI Taxonomy" id="461836"/>
    <lineage>
        <taxon>Eukaryota</taxon>
        <taxon>Apusozoa</taxon>
        <taxon>Apusomonadida</taxon>
        <taxon>Apusomonadidae</taxon>
        <taxon>Thecamonas</taxon>
    </lineage>
</organism>
<accession>A0A0L0DE41</accession>
<dbReference type="GO" id="GO:0003779">
    <property type="term" value="F:actin binding"/>
    <property type="evidence" value="ECO:0007669"/>
    <property type="project" value="InterPro"/>
</dbReference>
<dbReference type="Gene3D" id="3.40.50.300">
    <property type="entry name" value="P-loop containing nucleotide triphosphate hydrolases"/>
    <property type="match status" value="1"/>
</dbReference>
<dbReference type="PROSITE" id="PS50006">
    <property type="entry name" value="FHA_DOMAIN"/>
    <property type="match status" value="1"/>
</dbReference>
<evidence type="ECO:0000259" key="5">
    <source>
        <dbReference type="PROSITE" id="PS51232"/>
    </source>
</evidence>
<dbReference type="InterPro" id="IPR051661">
    <property type="entry name" value="Actin_filament_regulator"/>
</dbReference>
<dbReference type="SUPFAM" id="SSF48371">
    <property type="entry name" value="ARM repeat"/>
    <property type="match status" value="1"/>
</dbReference>
<feature type="domain" description="GBD/FH3" evidence="5">
    <location>
        <begin position="407"/>
        <end position="785"/>
    </location>
</feature>
<dbReference type="GO" id="GO:0005525">
    <property type="term" value="F:GTP binding"/>
    <property type="evidence" value="ECO:0007669"/>
    <property type="project" value="InterPro"/>
</dbReference>
<dbReference type="InterPro" id="IPR010473">
    <property type="entry name" value="GTPase-bd"/>
</dbReference>
<dbReference type="PANTHER" id="PTHR47102">
    <property type="entry name" value="PROTEIN BNI1"/>
    <property type="match status" value="1"/>
</dbReference>
<dbReference type="InterPro" id="IPR000253">
    <property type="entry name" value="FHA_dom"/>
</dbReference>
<dbReference type="GO" id="GO:0051301">
    <property type="term" value="P:cell division"/>
    <property type="evidence" value="ECO:0007669"/>
    <property type="project" value="UniProtKB-ARBA"/>
</dbReference>
<reference evidence="6 7" key="1">
    <citation type="submission" date="2010-05" db="EMBL/GenBank/DDBJ databases">
        <title>The Genome Sequence of Thecamonas trahens ATCC 50062.</title>
        <authorList>
            <consortium name="The Broad Institute Genome Sequencing Platform"/>
            <person name="Russ C."/>
            <person name="Cuomo C."/>
            <person name="Shea T."/>
            <person name="Young S.K."/>
            <person name="Zeng Q."/>
            <person name="Koehrsen M."/>
            <person name="Haas B."/>
            <person name="Borodovsky M."/>
            <person name="Guigo R."/>
            <person name="Alvarado L."/>
            <person name="Berlin A."/>
            <person name="Bochicchio J."/>
            <person name="Borenstein D."/>
            <person name="Chapman S."/>
            <person name="Chen Z."/>
            <person name="Freedman E."/>
            <person name="Gellesch M."/>
            <person name="Goldberg J."/>
            <person name="Griggs A."/>
            <person name="Gujja S."/>
            <person name="Heilman E."/>
            <person name="Heiman D."/>
            <person name="Hepburn T."/>
            <person name="Howarth C."/>
            <person name="Jen D."/>
            <person name="Larson L."/>
            <person name="Mehta T."/>
            <person name="Park D."/>
            <person name="Pearson M."/>
            <person name="Roberts A."/>
            <person name="Saif S."/>
            <person name="Shenoy N."/>
            <person name="Sisk P."/>
            <person name="Stolte C."/>
            <person name="Sykes S."/>
            <person name="Thomson T."/>
            <person name="Walk T."/>
            <person name="White J."/>
            <person name="Yandava C."/>
            <person name="Burger G."/>
            <person name="Gray M.W."/>
            <person name="Holland P.W.H."/>
            <person name="King N."/>
            <person name="Lang F.B.F."/>
            <person name="Roger A.J."/>
            <person name="Ruiz-Trillo I."/>
            <person name="Lander E."/>
            <person name="Nusbaum C."/>
        </authorList>
    </citation>
    <scope>NUCLEOTIDE SEQUENCE [LARGE SCALE GENOMIC DNA]</scope>
    <source>
        <strain evidence="6 7">ATCC 50062</strain>
    </source>
</reference>
<dbReference type="GO" id="GO:0005938">
    <property type="term" value="C:cell cortex"/>
    <property type="evidence" value="ECO:0007669"/>
    <property type="project" value="UniProtKB-ARBA"/>
</dbReference>
<dbReference type="Pfam" id="PF06367">
    <property type="entry name" value="Drf_FH3"/>
    <property type="match status" value="1"/>
</dbReference>
<name>A0A0L0DE41_THETB</name>
<proteinExistence type="inferred from homology"/>
<dbReference type="Pfam" id="PF00498">
    <property type="entry name" value="FHA"/>
    <property type="match status" value="1"/>
</dbReference>
<dbReference type="eggNOG" id="KOG0802">
    <property type="taxonomic scope" value="Eukaryota"/>
</dbReference>
<dbReference type="InterPro" id="IPR008984">
    <property type="entry name" value="SMAD_FHA_dom_sf"/>
</dbReference>
<dbReference type="GO" id="GO:0015629">
    <property type="term" value="C:actin cytoskeleton"/>
    <property type="evidence" value="ECO:0007669"/>
    <property type="project" value="UniProtKB-ARBA"/>
</dbReference>
<dbReference type="InterPro" id="IPR014768">
    <property type="entry name" value="GBD/FH3_dom"/>
</dbReference>
<evidence type="ECO:0000313" key="7">
    <source>
        <dbReference type="Proteomes" id="UP000054408"/>
    </source>
</evidence>
<dbReference type="Pfam" id="PF06371">
    <property type="entry name" value="Drf_GBD"/>
    <property type="match status" value="1"/>
</dbReference>
<gene>
    <name evidence="6" type="ORF">AMSG_12020</name>
</gene>
<keyword evidence="7" id="KW-1185">Reference proteome</keyword>
<dbReference type="InterPro" id="IPR001806">
    <property type="entry name" value="Small_GTPase"/>
</dbReference>
<dbReference type="Gene3D" id="2.60.200.20">
    <property type="match status" value="1"/>
</dbReference>
<dbReference type="GO" id="GO:0031267">
    <property type="term" value="F:small GTPase binding"/>
    <property type="evidence" value="ECO:0007669"/>
    <property type="project" value="InterPro"/>
</dbReference>
<dbReference type="PRINTS" id="PR00449">
    <property type="entry name" value="RASTRNSFRMNG"/>
</dbReference>
<dbReference type="GO" id="GO:0003924">
    <property type="term" value="F:GTPase activity"/>
    <property type="evidence" value="ECO:0007669"/>
    <property type="project" value="InterPro"/>
</dbReference>
<dbReference type="PROSITE" id="PS51232">
    <property type="entry name" value="GBD_FH3"/>
    <property type="match status" value="1"/>
</dbReference>
<dbReference type="InterPro" id="IPR011989">
    <property type="entry name" value="ARM-like"/>
</dbReference>
<dbReference type="InterPro" id="IPR016024">
    <property type="entry name" value="ARM-type_fold"/>
</dbReference>
<comment type="similarity">
    <text evidence="1">Belongs to the formin homology family. BNI1 subfamily.</text>
</comment>
<dbReference type="SUPFAM" id="SSF49879">
    <property type="entry name" value="SMAD/FHA domain"/>
    <property type="match status" value="1"/>
</dbReference>
<evidence type="ECO:0000259" key="4">
    <source>
        <dbReference type="PROSITE" id="PS50006"/>
    </source>
</evidence>
<dbReference type="STRING" id="461836.A0A0L0DE41"/>
<dbReference type="Pfam" id="PF00071">
    <property type="entry name" value="Ras"/>
    <property type="match status" value="1"/>
</dbReference>
<feature type="domain" description="FHA" evidence="4">
    <location>
        <begin position="353"/>
        <end position="434"/>
    </location>
</feature>
<dbReference type="SMART" id="SM01140">
    <property type="entry name" value="Drf_GBD"/>
    <property type="match status" value="1"/>
</dbReference>
<feature type="region of interest" description="Disordered" evidence="3">
    <location>
        <begin position="868"/>
        <end position="888"/>
    </location>
</feature>
<dbReference type="SMART" id="SM00175">
    <property type="entry name" value="RAB"/>
    <property type="match status" value="1"/>
</dbReference>
<dbReference type="GeneID" id="25569935"/>
<dbReference type="SMART" id="SM00240">
    <property type="entry name" value="FHA"/>
    <property type="match status" value="1"/>
</dbReference>
<dbReference type="eggNOG" id="KOG0087">
    <property type="taxonomic scope" value="Eukaryota"/>
</dbReference>
<sequence>MAAEEELQFKVVIVGDAHTGKSTMVRVLGGGDAEPAVMVVGTTMVRVDTAVDGQQVSMNVFDSDGAEAWRAPAPAFFRGVHGVVLVFDPSQPATLESVSGRWAGELEKCECAASAGVSIVLAAHERHGAAMDDVMKTKARKVAGQLGAAFAVFDAAKPESVSACLGDLAHDMFRHHTQPRTLSIMMAGAPGAGARSIWRTLLHGPEFGTEMVSYDVSVDFARVLLEQGRAEARVWAPAHRVGEMVMQTVHERRMGDVDGVFLVYYPAKPATIGGAAEAWAEIGPFMADDVVVILAAHMRHGHSQTGVAKKRAAALADAIGALVADVDAGEPSSIHACLEMIAGGANQPWGRLVTLNRKNTHIKLAEMKTLLGRKGCDHNFSDIPLLSSKHCRIIRKEKDGGRDDDDNSPEGLVDFEVEVVDLSTNGTFINGVKIGKRNRARLRHGDELYLCDSVAYIYTHLNLNMPRELGANEVGDLSTPEDYINAMRMGVSSAVLKDLTVSLRHSKQNDTDFTEEFVSMGGADALIESMTHLNAQPKKSSVHIDSLMECVKSLYALMNTPEGFEAVLNTASSIDQLVLLLDVNDNNLRNKVTKLLCPVATLNDRGHALVLAAFTFFKTRRRQHSRFSKLLDLLSVEFTDKFTDDDVALKRNVMMFINGVVSYPEDISSRCQLRDEFVQEGIIEAISMMKNLNDDALSTQLASFMEELAEDRKESSVGGLNLTDPVGVAKALFVQLRGSPHLKTFLDVLLSLLLLPSDDSDAWQALSGALKPALEPFLSHDDDENTSALSTEIGVDLDSIKSALDGTSVVADLEAVTAAGAGGGNDPNETDGGESPAALVEKYQSQFAELQKVNAELLLEIKNLKEAGAGGAGASSPASTAPPPPPAA</sequence>
<dbReference type="EMBL" id="GL349461">
    <property type="protein sequence ID" value="KNC50436.1"/>
    <property type="molecule type" value="Genomic_DNA"/>
</dbReference>
<keyword evidence="2" id="KW-0175">Coiled coil</keyword>
<evidence type="ECO:0000256" key="2">
    <source>
        <dbReference type="SAM" id="Coils"/>
    </source>
</evidence>
<dbReference type="RefSeq" id="XP_013756987.1">
    <property type="nucleotide sequence ID" value="XM_013901533.1"/>
</dbReference>
<evidence type="ECO:0000256" key="1">
    <source>
        <dbReference type="ARBA" id="ARBA00037935"/>
    </source>
</evidence>
<feature type="coiled-coil region" evidence="2">
    <location>
        <begin position="840"/>
        <end position="867"/>
    </location>
</feature>
<evidence type="ECO:0000256" key="3">
    <source>
        <dbReference type="SAM" id="MobiDB-lite"/>
    </source>
</evidence>